<dbReference type="InterPro" id="IPR014043">
    <property type="entry name" value="Acyl_transferase_dom"/>
</dbReference>
<keyword evidence="3 6" id="KW-0012">Acyltransferase</keyword>
<dbReference type="EC" id="2.3.1.39" evidence="1"/>
<dbReference type="SUPFAM" id="SSF51412">
    <property type="entry name" value="Inosine monophosphate dehydrogenase (IMPDH)"/>
    <property type="match status" value="1"/>
</dbReference>
<dbReference type="Pfam" id="PF03060">
    <property type="entry name" value="NMO"/>
    <property type="match status" value="1"/>
</dbReference>
<reference evidence="6 7" key="1">
    <citation type="submission" date="2017-05" db="EMBL/GenBank/DDBJ databases">
        <authorList>
            <person name="Varghese N."/>
            <person name="Submissions S."/>
        </authorList>
    </citation>
    <scope>NUCLEOTIDE SEQUENCE [LARGE SCALE GENOMIC DNA]</scope>
    <source>
        <strain evidence="6 7">DSM 45474</strain>
    </source>
</reference>
<dbReference type="Pfam" id="PF00698">
    <property type="entry name" value="Acyl_transf_1"/>
    <property type="match status" value="1"/>
</dbReference>
<dbReference type="NCBIfam" id="TIGR00128">
    <property type="entry name" value="fabD"/>
    <property type="match status" value="1"/>
</dbReference>
<dbReference type="EMBL" id="FXTI01000013">
    <property type="protein sequence ID" value="SMO91399.1"/>
    <property type="molecule type" value="Genomic_DNA"/>
</dbReference>
<dbReference type="AlphaFoldDB" id="A0A521F5G5"/>
<protein>
    <recommendedName>
        <fullName evidence="1">[acyl-carrier-protein] S-malonyltransferase</fullName>
        <ecNumber evidence="1">2.3.1.39</ecNumber>
    </recommendedName>
</protein>
<gene>
    <name evidence="6" type="ORF">SAMN06264849_11319</name>
</gene>
<dbReference type="Gene3D" id="3.40.366.10">
    <property type="entry name" value="Malonyl-Coenzyme A Acyl Carrier Protein, domain 2"/>
    <property type="match status" value="1"/>
</dbReference>
<dbReference type="SUPFAM" id="SSF55048">
    <property type="entry name" value="Probable ACP-binding domain of malonyl-CoA ACP transacylase"/>
    <property type="match status" value="1"/>
</dbReference>
<evidence type="ECO:0000259" key="5">
    <source>
        <dbReference type="SMART" id="SM00827"/>
    </source>
</evidence>
<dbReference type="OrthoDB" id="9805460at2"/>
<dbReference type="InterPro" id="IPR013785">
    <property type="entry name" value="Aldolase_TIM"/>
</dbReference>
<dbReference type="InterPro" id="IPR004410">
    <property type="entry name" value="Malonyl_CoA-ACP_transAc_FabD"/>
</dbReference>
<dbReference type="NCBIfam" id="TIGR02814">
    <property type="entry name" value="pfaD_fam"/>
    <property type="match status" value="1"/>
</dbReference>
<dbReference type="InterPro" id="IPR016036">
    <property type="entry name" value="Malonyl_transacylase_ACP-bd"/>
</dbReference>
<dbReference type="Proteomes" id="UP000315636">
    <property type="component" value="Unassembled WGS sequence"/>
</dbReference>
<dbReference type="PANTHER" id="PTHR42681:SF1">
    <property type="entry name" value="MALONYL-COA-ACYL CARRIER PROTEIN TRANSACYLASE, MITOCHONDRIAL"/>
    <property type="match status" value="1"/>
</dbReference>
<keyword evidence="2 6" id="KW-0808">Transferase</keyword>
<dbReference type="SMART" id="SM00827">
    <property type="entry name" value="PKS_AT"/>
    <property type="match status" value="1"/>
</dbReference>
<keyword evidence="7" id="KW-1185">Reference proteome</keyword>
<proteinExistence type="predicted"/>
<comment type="catalytic activity">
    <reaction evidence="4">
        <text>holo-[ACP] + malonyl-CoA = malonyl-[ACP] + CoA</text>
        <dbReference type="Rhea" id="RHEA:41792"/>
        <dbReference type="Rhea" id="RHEA-COMP:9623"/>
        <dbReference type="Rhea" id="RHEA-COMP:9685"/>
        <dbReference type="ChEBI" id="CHEBI:57287"/>
        <dbReference type="ChEBI" id="CHEBI:57384"/>
        <dbReference type="ChEBI" id="CHEBI:64479"/>
        <dbReference type="ChEBI" id="CHEBI:78449"/>
        <dbReference type="EC" id="2.3.1.39"/>
    </reaction>
</comment>
<dbReference type="RefSeq" id="WP_142506596.1">
    <property type="nucleotide sequence ID" value="NZ_FXTI01000013.1"/>
</dbReference>
<organism evidence="6 7">
    <name type="scientific">Melghirimyces algeriensis</name>
    <dbReference type="NCBI Taxonomy" id="910412"/>
    <lineage>
        <taxon>Bacteria</taxon>
        <taxon>Bacillati</taxon>
        <taxon>Bacillota</taxon>
        <taxon>Bacilli</taxon>
        <taxon>Bacillales</taxon>
        <taxon>Thermoactinomycetaceae</taxon>
        <taxon>Melghirimyces</taxon>
    </lineage>
</organism>
<evidence type="ECO:0000256" key="3">
    <source>
        <dbReference type="ARBA" id="ARBA00023315"/>
    </source>
</evidence>
<dbReference type="SUPFAM" id="SSF52151">
    <property type="entry name" value="FabD/lysophospholipase-like"/>
    <property type="match status" value="1"/>
</dbReference>
<accession>A0A521F5G5</accession>
<feature type="domain" description="Malonyl-CoA:ACP transacylase (MAT)" evidence="5">
    <location>
        <begin position="5"/>
        <end position="320"/>
    </location>
</feature>
<dbReference type="GO" id="GO:0004314">
    <property type="term" value="F:[acyl-carrier-protein] S-malonyltransferase activity"/>
    <property type="evidence" value="ECO:0007669"/>
    <property type="project" value="UniProtKB-EC"/>
</dbReference>
<dbReference type="Gene3D" id="3.30.70.250">
    <property type="entry name" value="Malonyl-CoA ACP transacylase, ACP-binding"/>
    <property type="match status" value="1"/>
</dbReference>
<dbReference type="InterPro" id="IPR001227">
    <property type="entry name" value="Ac_transferase_dom_sf"/>
</dbReference>
<dbReference type="InterPro" id="IPR050858">
    <property type="entry name" value="Mal-CoA-ACP_Trans/PKS_FabD"/>
</dbReference>
<dbReference type="GO" id="GO:0006633">
    <property type="term" value="P:fatty acid biosynthetic process"/>
    <property type="evidence" value="ECO:0007669"/>
    <property type="project" value="TreeGrafter"/>
</dbReference>
<evidence type="ECO:0000256" key="4">
    <source>
        <dbReference type="ARBA" id="ARBA00048462"/>
    </source>
</evidence>
<evidence type="ECO:0000313" key="7">
    <source>
        <dbReference type="Proteomes" id="UP000315636"/>
    </source>
</evidence>
<dbReference type="InterPro" id="IPR049489">
    <property type="entry name" value="FabD-like_helical_ins"/>
</dbReference>
<name>A0A521F5G5_9BACL</name>
<evidence type="ECO:0000256" key="2">
    <source>
        <dbReference type="ARBA" id="ARBA00022679"/>
    </source>
</evidence>
<sequence length="755" mass="83780">MTVYVFPGQGSQKKGMGGALFDEFDTLTRQADDLLGYSIKRLCLEDPEGKLSFTPYTQPALFTVNAFHYLKKIKETGEKPDYVAGHSLGEYNALFAAGVFDFQTGLTLVKKRGELMGQSSGGGMAAVIGLTESEIAEVLSRNGLHRLDIANLNSPTQVVLSGLTEDIQQARTIFEKTEKVQMVIPLKTSGAFHSRYMEDVKAEFASFLDTITLLPPAIPVISNIEARPYGEEVKQHLIDQMVHPVKWTESIQYLMGQGETDFQELGPGNVLSGLIRRIQREAEPLTIEKTQPSDAVEHSVTSQTDTIENPLGSVAFKRDYNVKYAYLTGGMYRGIASKELVVKVGKAGMMGFFGSGGLKLGDVEEAILYIQRELNQGEAYGVNLVHQLNKPHKEEELVHLLLQHRVPVMEASAFLNITPALVIYRAKGLVREQDGHIKCSNKIIAKVSRPEVAECFLSPAPERIVNKLLKENKISLQEADLLKKVPMADDLTVEADSGGHTDGGVAYALLPSILKLRDRTMEKYSYAKEVRVGAAGGIGSPEAAAAAFTLGAAYILTGSINQCTVEADTSDAVKDLLQQMDVQDTEYAPAGDMFELGAKVQVLKKGLFFPARANKLFDLYRHYDSLDQIDKNVRNQIEEKYFKRSFEQVYEEVKAHYPPQEIQKAERNPKQKMAIIFKWYFHYSNSLALSGSEESRVDYQIHCGPALGAFNQWVKGTALESWRNRHVDKIGIHLMNETARLLTDRFQSMSSATAV</sequence>
<dbReference type="InterPro" id="IPR014179">
    <property type="entry name" value="PfaD-like_TIM-barrel"/>
</dbReference>
<evidence type="ECO:0000256" key="1">
    <source>
        <dbReference type="ARBA" id="ARBA00013258"/>
    </source>
</evidence>
<dbReference type="PANTHER" id="PTHR42681">
    <property type="entry name" value="MALONYL-COA-ACYL CARRIER PROTEIN TRANSACYLASE, MITOCHONDRIAL"/>
    <property type="match status" value="1"/>
</dbReference>
<dbReference type="CDD" id="cd04742">
    <property type="entry name" value="NPD_FabD"/>
    <property type="match status" value="1"/>
</dbReference>
<dbReference type="Pfam" id="PF21607">
    <property type="entry name" value="FabD_helical_ins"/>
    <property type="match status" value="1"/>
</dbReference>
<dbReference type="GO" id="GO:0005829">
    <property type="term" value="C:cytosol"/>
    <property type="evidence" value="ECO:0007669"/>
    <property type="project" value="TreeGrafter"/>
</dbReference>
<dbReference type="InterPro" id="IPR016035">
    <property type="entry name" value="Acyl_Trfase/lysoPLipase"/>
</dbReference>
<evidence type="ECO:0000313" key="6">
    <source>
        <dbReference type="EMBL" id="SMO91399.1"/>
    </source>
</evidence>
<dbReference type="Gene3D" id="3.20.20.70">
    <property type="entry name" value="Aldolase class I"/>
    <property type="match status" value="1"/>
</dbReference>